<evidence type="ECO:0000313" key="3">
    <source>
        <dbReference type="Proteomes" id="UP000717624"/>
    </source>
</evidence>
<evidence type="ECO:0000259" key="1">
    <source>
        <dbReference type="Pfam" id="PF12957"/>
    </source>
</evidence>
<feature type="domain" description="DUF3846" evidence="1">
    <location>
        <begin position="1"/>
        <end position="95"/>
    </location>
</feature>
<dbReference type="InterPro" id="IPR024559">
    <property type="entry name" value="DUF3846"/>
</dbReference>
<organism evidence="2 3">
    <name type="scientific">Brevibacillus fulvus</name>
    <dbReference type="NCBI Taxonomy" id="1125967"/>
    <lineage>
        <taxon>Bacteria</taxon>
        <taxon>Bacillati</taxon>
        <taxon>Bacillota</taxon>
        <taxon>Bacilli</taxon>
        <taxon>Bacillales</taxon>
        <taxon>Paenibacillaceae</taxon>
        <taxon>Brevibacillus</taxon>
    </lineage>
</organism>
<dbReference type="Proteomes" id="UP000717624">
    <property type="component" value="Unassembled WGS sequence"/>
</dbReference>
<protein>
    <recommendedName>
        <fullName evidence="1">DUF3846 domain-containing protein</fullName>
    </recommendedName>
</protein>
<gene>
    <name evidence="2" type="ORF">JOD01_000794</name>
</gene>
<evidence type="ECO:0000313" key="2">
    <source>
        <dbReference type="EMBL" id="MBM7589196.1"/>
    </source>
</evidence>
<proteinExistence type="predicted"/>
<comment type="caution">
    <text evidence="2">The sequence shown here is derived from an EMBL/GenBank/DDBJ whole genome shotgun (WGS) entry which is preliminary data.</text>
</comment>
<dbReference type="RefSeq" id="WP_204516930.1">
    <property type="nucleotide sequence ID" value="NZ_BAABIN010000015.1"/>
</dbReference>
<keyword evidence="3" id="KW-1185">Reference proteome</keyword>
<dbReference type="Pfam" id="PF12957">
    <property type="entry name" value="DUF3846"/>
    <property type="match status" value="1"/>
</dbReference>
<accession>A0A938XWH8</accession>
<dbReference type="AlphaFoldDB" id="A0A938XWH8"/>
<reference evidence="2" key="1">
    <citation type="submission" date="2021-01" db="EMBL/GenBank/DDBJ databases">
        <title>Genomic Encyclopedia of Type Strains, Phase IV (KMG-IV): sequencing the most valuable type-strain genomes for metagenomic binning, comparative biology and taxonomic classification.</title>
        <authorList>
            <person name="Goeker M."/>
        </authorList>
    </citation>
    <scope>NUCLEOTIDE SEQUENCE</scope>
    <source>
        <strain evidence="2">DSM 25523</strain>
    </source>
</reference>
<dbReference type="EMBL" id="JAFBEB010000002">
    <property type="protein sequence ID" value="MBM7589196.1"/>
    <property type="molecule type" value="Genomic_DNA"/>
</dbReference>
<sequence>MKVFVAVPGEAVKVQEMAPEHSVLQEKLGGSLECIQLGNQLTLYCNQDGNEEDLPVNPHFARGIIKGPLIIAKTSHDGKMTDLTEQDIHYIQSQFIRL</sequence>
<name>A0A938XWH8_9BACL</name>